<keyword evidence="3" id="KW-1185">Reference proteome</keyword>
<gene>
    <name evidence="2" type="ORF">TTAC_LOCUS7111</name>
</gene>
<evidence type="ECO:0000313" key="3">
    <source>
        <dbReference type="Proteomes" id="UP000274429"/>
    </source>
</evidence>
<name>A0A0R3X1M6_HYDTA</name>
<evidence type="ECO:0000313" key="2">
    <source>
        <dbReference type="EMBL" id="VDM31432.1"/>
    </source>
</evidence>
<evidence type="ECO:0000256" key="1">
    <source>
        <dbReference type="SAM" id="SignalP"/>
    </source>
</evidence>
<reference evidence="2 3" key="2">
    <citation type="submission" date="2018-11" db="EMBL/GenBank/DDBJ databases">
        <authorList>
            <consortium name="Pathogen Informatics"/>
        </authorList>
    </citation>
    <scope>NUCLEOTIDE SEQUENCE [LARGE SCALE GENOMIC DNA]</scope>
</reference>
<dbReference type="OrthoDB" id="10509153at2759"/>
<proteinExistence type="predicted"/>
<accession>A0A0R3X1M6</accession>
<protein>
    <submittedName>
        <fullName evidence="4">CUB domain-containing protein</fullName>
    </submittedName>
</protein>
<dbReference type="Proteomes" id="UP000274429">
    <property type="component" value="Unassembled WGS sequence"/>
</dbReference>
<dbReference type="EMBL" id="UYWX01020346">
    <property type="protein sequence ID" value="VDM31432.1"/>
    <property type="molecule type" value="Genomic_DNA"/>
</dbReference>
<feature type="chain" id="PRO_5043133166" evidence="1">
    <location>
        <begin position="34"/>
        <end position="137"/>
    </location>
</feature>
<keyword evidence="1" id="KW-0732">Signal</keyword>
<reference evidence="4" key="1">
    <citation type="submission" date="2017-02" db="UniProtKB">
        <authorList>
            <consortium name="WormBaseParasite"/>
        </authorList>
    </citation>
    <scope>IDENTIFICATION</scope>
</reference>
<dbReference type="AlphaFoldDB" id="A0A0R3X1M6"/>
<evidence type="ECO:0000313" key="4">
    <source>
        <dbReference type="WBParaSite" id="TTAC_0000712601-mRNA-1"/>
    </source>
</evidence>
<feature type="signal peptide" evidence="1">
    <location>
        <begin position="1"/>
        <end position="33"/>
    </location>
</feature>
<sequence>MALARTIYTMISMSAKSTLLLTVGILLSLQAEATLAPNCSSECIEEVTVEYYNDTLGGIMDGGGLRIEMASTVFLTNLDCLIFSLPSPRMFHIYFHLNDRPYSSTSISTLPPVLQAKGGFCIDPQKRFVYQPNGLKW</sequence>
<dbReference type="WBParaSite" id="TTAC_0000712601-mRNA-1">
    <property type="protein sequence ID" value="TTAC_0000712601-mRNA-1"/>
    <property type="gene ID" value="TTAC_0000712601"/>
</dbReference>
<organism evidence="4">
    <name type="scientific">Hydatigena taeniaeformis</name>
    <name type="common">Feline tapeworm</name>
    <name type="synonym">Taenia taeniaeformis</name>
    <dbReference type="NCBI Taxonomy" id="6205"/>
    <lineage>
        <taxon>Eukaryota</taxon>
        <taxon>Metazoa</taxon>
        <taxon>Spiralia</taxon>
        <taxon>Lophotrochozoa</taxon>
        <taxon>Platyhelminthes</taxon>
        <taxon>Cestoda</taxon>
        <taxon>Eucestoda</taxon>
        <taxon>Cyclophyllidea</taxon>
        <taxon>Taeniidae</taxon>
        <taxon>Hydatigera</taxon>
    </lineage>
</organism>